<name>A0A2M4CBT0_9DIPT</name>
<reference evidence="2" key="1">
    <citation type="submission" date="2018-01" db="EMBL/GenBank/DDBJ databases">
        <title>An insight into the sialome of Amazonian anophelines.</title>
        <authorList>
            <person name="Ribeiro J.M."/>
            <person name="Scarpassa V."/>
            <person name="Calvo E."/>
        </authorList>
    </citation>
    <scope>NUCLEOTIDE SEQUENCE</scope>
    <source>
        <tissue evidence="2">Salivary glands</tissue>
    </source>
</reference>
<feature type="signal peptide" evidence="1">
    <location>
        <begin position="1"/>
        <end position="20"/>
    </location>
</feature>
<evidence type="ECO:0000256" key="1">
    <source>
        <dbReference type="SAM" id="SignalP"/>
    </source>
</evidence>
<organism evidence="2">
    <name type="scientific">Anopheles marajoara</name>
    <dbReference type="NCBI Taxonomy" id="58244"/>
    <lineage>
        <taxon>Eukaryota</taxon>
        <taxon>Metazoa</taxon>
        <taxon>Ecdysozoa</taxon>
        <taxon>Arthropoda</taxon>
        <taxon>Hexapoda</taxon>
        <taxon>Insecta</taxon>
        <taxon>Pterygota</taxon>
        <taxon>Neoptera</taxon>
        <taxon>Endopterygota</taxon>
        <taxon>Diptera</taxon>
        <taxon>Nematocera</taxon>
        <taxon>Culicoidea</taxon>
        <taxon>Culicidae</taxon>
        <taxon>Anophelinae</taxon>
        <taxon>Anopheles</taxon>
    </lineage>
</organism>
<dbReference type="EMBL" id="GGFJ01013649">
    <property type="protein sequence ID" value="MBW62790.1"/>
    <property type="molecule type" value="Transcribed_RNA"/>
</dbReference>
<keyword evidence="1" id="KW-0732">Signal</keyword>
<evidence type="ECO:0000313" key="2">
    <source>
        <dbReference type="EMBL" id="MBW62790.1"/>
    </source>
</evidence>
<proteinExistence type="predicted"/>
<accession>A0A2M4CBT0</accession>
<feature type="chain" id="PRO_5014772875" evidence="1">
    <location>
        <begin position="21"/>
        <end position="79"/>
    </location>
</feature>
<sequence length="79" mass="8351">MFGDGFVLPAVPLVLPSVFGAVLPPDNTFSGFWRTHDRMSMSFPLVDKSMVVVADEVDAAVTLLGSPPVGPSVSVFKIS</sequence>
<protein>
    <submittedName>
        <fullName evidence="2">Putative secreted protein</fullName>
    </submittedName>
</protein>
<dbReference type="AlphaFoldDB" id="A0A2M4CBT0"/>